<sequence length="387" mass="43531">MLAYNPHWLDNTQIQEQIKNWFKKNLITQEQSFLIQQHYPASFYTPNAFIRIGLGFFAAILLGAAQLFFWVVVGLATGGDEMFGIVGFFYLIQSMGCFFILESFIKRRHHYASGIDDILLYTTVGEMIAGMCLLSPYIDDPIPYFCIGLPFLVIGAVRYIDRILTLLAYGCLLTIMLLIVNKIPGLALYLLPFTGIGFSLTAYFLVRKYQKLHHLRYWSGNFQIVEIVSLITFYLSGNFLFIQESAEELFGLPVVPMGWFFWTFTLSVPLGYMYLGLKNKDRGMLWIGLGCVAFAVFTFRTYFYVMPLPYAASLAGGFLFVLAYVAIQYLKKGIPGFTYEPEDTNKPVFLEAEALVVAQTFGHAQTPENDLSFGGGKFGGGGAGGDF</sequence>
<keyword evidence="1" id="KW-0472">Membrane</keyword>
<feature type="transmembrane region" description="Helical" evidence="1">
    <location>
        <begin position="142"/>
        <end position="159"/>
    </location>
</feature>
<feature type="transmembrane region" description="Helical" evidence="1">
    <location>
        <begin position="117"/>
        <end position="136"/>
    </location>
</feature>
<comment type="caution">
    <text evidence="2">The sequence shown here is derived from an EMBL/GenBank/DDBJ whole genome shotgun (WGS) entry which is preliminary data.</text>
</comment>
<feature type="transmembrane region" description="Helical" evidence="1">
    <location>
        <begin position="52"/>
        <end position="76"/>
    </location>
</feature>
<organism evidence="2 3">
    <name type="scientific">Xanthocytophaga flava</name>
    <dbReference type="NCBI Taxonomy" id="3048013"/>
    <lineage>
        <taxon>Bacteria</taxon>
        <taxon>Pseudomonadati</taxon>
        <taxon>Bacteroidota</taxon>
        <taxon>Cytophagia</taxon>
        <taxon>Cytophagales</taxon>
        <taxon>Rhodocytophagaceae</taxon>
        <taxon>Xanthocytophaga</taxon>
    </lineage>
</organism>
<dbReference type="RefSeq" id="WP_313985012.1">
    <property type="nucleotide sequence ID" value="NZ_JASJOS010000013.1"/>
</dbReference>
<dbReference type="AlphaFoldDB" id="A0AAE3QRH4"/>
<evidence type="ECO:0000313" key="3">
    <source>
        <dbReference type="Proteomes" id="UP001241110"/>
    </source>
</evidence>
<evidence type="ECO:0000313" key="2">
    <source>
        <dbReference type="EMBL" id="MDJ1484137.1"/>
    </source>
</evidence>
<accession>A0AAE3QRH4</accession>
<feature type="transmembrane region" description="Helical" evidence="1">
    <location>
        <begin position="257"/>
        <end position="277"/>
    </location>
</feature>
<dbReference type="EMBL" id="JASJOS010000013">
    <property type="protein sequence ID" value="MDJ1484137.1"/>
    <property type="molecule type" value="Genomic_DNA"/>
</dbReference>
<reference evidence="2" key="1">
    <citation type="submission" date="2023-05" db="EMBL/GenBank/DDBJ databases">
        <authorList>
            <person name="Zhang X."/>
        </authorList>
    </citation>
    <scope>NUCLEOTIDE SEQUENCE</scope>
    <source>
        <strain evidence="2">YF14B1</strain>
    </source>
</reference>
<keyword evidence="1" id="KW-0812">Transmembrane</keyword>
<feature type="transmembrane region" description="Helical" evidence="1">
    <location>
        <begin position="82"/>
        <end position="105"/>
    </location>
</feature>
<gene>
    <name evidence="2" type="ORF">QNI16_26805</name>
</gene>
<feature type="transmembrane region" description="Helical" evidence="1">
    <location>
        <begin position="284"/>
        <end position="304"/>
    </location>
</feature>
<feature type="transmembrane region" description="Helical" evidence="1">
    <location>
        <begin position="164"/>
        <end position="180"/>
    </location>
</feature>
<keyword evidence="1" id="KW-1133">Transmembrane helix</keyword>
<feature type="transmembrane region" description="Helical" evidence="1">
    <location>
        <begin position="186"/>
        <end position="206"/>
    </location>
</feature>
<protein>
    <submittedName>
        <fullName evidence="2">Uncharacterized protein</fullName>
    </submittedName>
</protein>
<dbReference type="Proteomes" id="UP001241110">
    <property type="component" value="Unassembled WGS sequence"/>
</dbReference>
<evidence type="ECO:0000256" key="1">
    <source>
        <dbReference type="SAM" id="Phobius"/>
    </source>
</evidence>
<feature type="transmembrane region" description="Helical" evidence="1">
    <location>
        <begin position="310"/>
        <end position="330"/>
    </location>
</feature>
<name>A0AAE3QRH4_9BACT</name>
<proteinExistence type="predicted"/>
<feature type="transmembrane region" description="Helical" evidence="1">
    <location>
        <begin position="218"/>
        <end position="237"/>
    </location>
</feature>